<feature type="binding site" evidence="8">
    <location>
        <position position="71"/>
    </location>
    <ligand>
        <name>GTP</name>
        <dbReference type="ChEBI" id="CHEBI:37565"/>
    </ligand>
</feature>
<evidence type="ECO:0000256" key="6">
    <source>
        <dbReference type="ARBA" id="ARBA00023134"/>
    </source>
</evidence>
<comment type="subunit">
    <text evidence="8">Monomer.</text>
</comment>
<dbReference type="GO" id="GO:0005525">
    <property type="term" value="F:GTP binding"/>
    <property type="evidence" value="ECO:0007669"/>
    <property type="project" value="UniProtKB-UniRule"/>
</dbReference>
<organism evidence="10 11">
    <name type="scientific">Cellvibrio mixtus</name>
    <dbReference type="NCBI Taxonomy" id="39650"/>
    <lineage>
        <taxon>Bacteria</taxon>
        <taxon>Pseudomonadati</taxon>
        <taxon>Pseudomonadota</taxon>
        <taxon>Gammaproteobacteria</taxon>
        <taxon>Cellvibrionales</taxon>
        <taxon>Cellvibrionaceae</taxon>
        <taxon>Cellvibrio</taxon>
    </lineage>
</organism>
<dbReference type="EC" id="2.7.7.77" evidence="8"/>
<keyword evidence="7 8" id="KW-0501">Molybdenum cofactor biosynthesis</keyword>
<comment type="catalytic activity">
    <reaction evidence="8">
        <text>Mo-molybdopterin + GTP + H(+) = Mo-molybdopterin guanine dinucleotide + diphosphate</text>
        <dbReference type="Rhea" id="RHEA:34243"/>
        <dbReference type="ChEBI" id="CHEBI:15378"/>
        <dbReference type="ChEBI" id="CHEBI:33019"/>
        <dbReference type="ChEBI" id="CHEBI:37565"/>
        <dbReference type="ChEBI" id="CHEBI:71302"/>
        <dbReference type="ChEBI" id="CHEBI:71310"/>
        <dbReference type="EC" id="2.7.7.77"/>
    </reaction>
</comment>
<dbReference type="HAMAP" id="MF_00316">
    <property type="entry name" value="MobA"/>
    <property type="match status" value="1"/>
</dbReference>
<keyword evidence="6 8" id="KW-0342">GTP-binding</keyword>
<evidence type="ECO:0000256" key="1">
    <source>
        <dbReference type="ARBA" id="ARBA00022490"/>
    </source>
</evidence>
<dbReference type="GO" id="GO:0005737">
    <property type="term" value="C:cytoplasm"/>
    <property type="evidence" value="ECO:0007669"/>
    <property type="project" value="UniProtKB-SubCell"/>
</dbReference>
<keyword evidence="2 8" id="KW-0808">Transferase</keyword>
<gene>
    <name evidence="8" type="primary">mobA</name>
    <name evidence="10" type="ORF">CBP51_14735</name>
</gene>
<dbReference type="Pfam" id="PF12804">
    <property type="entry name" value="NTP_transf_3"/>
    <property type="match status" value="1"/>
</dbReference>
<keyword evidence="10" id="KW-0548">Nucleotidyltransferase</keyword>
<evidence type="ECO:0000256" key="2">
    <source>
        <dbReference type="ARBA" id="ARBA00022679"/>
    </source>
</evidence>
<comment type="domain">
    <text evidence="8">The N-terminal domain determines nucleotide recognition and specific binding, while the C-terminal domain determines the specific binding to the target protein.</text>
</comment>
<keyword evidence="4 8" id="KW-0547">Nucleotide-binding</keyword>
<evidence type="ECO:0000259" key="9">
    <source>
        <dbReference type="Pfam" id="PF12804"/>
    </source>
</evidence>
<dbReference type="InterPro" id="IPR025877">
    <property type="entry name" value="MobA-like_NTP_Trfase"/>
</dbReference>
<feature type="binding site" evidence="8">
    <location>
        <position position="106"/>
    </location>
    <ligand>
        <name>Mg(2+)</name>
        <dbReference type="ChEBI" id="CHEBI:18420"/>
    </ligand>
</feature>
<dbReference type="AlphaFoldDB" id="A0A266Q3L2"/>
<keyword evidence="3 8" id="KW-0479">Metal-binding</keyword>
<feature type="binding site" evidence="8">
    <location>
        <position position="53"/>
    </location>
    <ligand>
        <name>GTP</name>
        <dbReference type="ChEBI" id="CHEBI:37565"/>
    </ligand>
</feature>
<proteinExistence type="inferred from homology"/>
<feature type="binding site" evidence="8">
    <location>
        <position position="106"/>
    </location>
    <ligand>
        <name>GTP</name>
        <dbReference type="ChEBI" id="CHEBI:37565"/>
    </ligand>
</feature>
<evidence type="ECO:0000256" key="3">
    <source>
        <dbReference type="ARBA" id="ARBA00022723"/>
    </source>
</evidence>
<evidence type="ECO:0000313" key="10">
    <source>
        <dbReference type="EMBL" id="OZY84458.1"/>
    </source>
</evidence>
<feature type="binding site" evidence="8">
    <location>
        <position position="25"/>
    </location>
    <ligand>
        <name>GTP</name>
        <dbReference type="ChEBI" id="CHEBI:37565"/>
    </ligand>
</feature>
<keyword evidence="1 8" id="KW-0963">Cytoplasm</keyword>
<keyword evidence="11" id="KW-1185">Reference proteome</keyword>
<sequence length="207" mass="22883">MSNIEPVVGVILAGGLARRMGGGDKCLLPLVGKTLLQRTIDRAQPQVTKLLLNANGNSLRFARTRLPVVADIYPNNRGPLAGIHAGLYWMHKDNPDAEWLVSFASDTPFFPSDLVSNLLTAATESNSRLAIACSLARRHPTFALWHASLIKPMEQQLQSDDMPRLQDWMSAQNPVEVLFNASEYDPFFNINTPQDLYAAESMVPLVK</sequence>
<protein>
    <recommendedName>
        <fullName evidence="8">Molybdenum cofactor guanylyltransferase</fullName>
        <shortName evidence="8">MoCo guanylyltransferase</shortName>
        <ecNumber evidence="8">2.7.7.77</ecNumber>
    </recommendedName>
    <alternativeName>
        <fullName evidence="8">GTP:molybdopterin guanylyltransferase</fullName>
    </alternativeName>
    <alternativeName>
        <fullName evidence="8">Mo-MPT guanylyltransferase</fullName>
    </alternativeName>
    <alternativeName>
        <fullName evidence="8">Molybdopterin guanylyltransferase</fullName>
    </alternativeName>
    <alternativeName>
        <fullName evidence="8">Molybdopterin-guanine dinucleotide synthase</fullName>
        <shortName evidence="8">MGD synthase</shortName>
    </alternativeName>
</protein>
<evidence type="ECO:0000256" key="4">
    <source>
        <dbReference type="ARBA" id="ARBA00022741"/>
    </source>
</evidence>
<dbReference type="CDD" id="cd02503">
    <property type="entry name" value="MobA"/>
    <property type="match status" value="1"/>
</dbReference>
<keyword evidence="5 8" id="KW-0460">Magnesium</keyword>
<reference evidence="11" key="1">
    <citation type="submission" date="2017-05" db="EMBL/GenBank/DDBJ databases">
        <authorList>
            <person name="Barney B.M."/>
        </authorList>
    </citation>
    <scope>NUCLEOTIDE SEQUENCE [LARGE SCALE GENOMIC DNA]</scope>
    <source>
        <strain evidence="11">PSBB022</strain>
    </source>
</reference>
<comment type="caution">
    <text evidence="10">The sequence shown here is derived from an EMBL/GenBank/DDBJ whole genome shotgun (WGS) entry which is preliminary data.</text>
</comment>
<dbReference type="SUPFAM" id="SSF53448">
    <property type="entry name" value="Nucleotide-diphospho-sugar transferases"/>
    <property type="match status" value="1"/>
</dbReference>
<comment type="subcellular location">
    <subcellularLocation>
        <location evidence="8">Cytoplasm</location>
    </subcellularLocation>
</comment>
<dbReference type="PANTHER" id="PTHR19136:SF81">
    <property type="entry name" value="MOLYBDENUM COFACTOR GUANYLYLTRANSFERASE"/>
    <property type="match status" value="1"/>
</dbReference>
<feature type="domain" description="MobA-like NTP transferase" evidence="9">
    <location>
        <begin position="9"/>
        <end position="165"/>
    </location>
</feature>
<dbReference type="GO" id="GO:0046872">
    <property type="term" value="F:metal ion binding"/>
    <property type="evidence" value="ECO:0007669"/>
    <property type="project" value="UniProtKB-KW"/>
</dbReference>
<evidence type="ECO:0000313" key="11">
    <source>
        <dbReference type="Proteomes" id="UP000216101"/>
    </source>
</evidence>
<comment type="function">
    <text evidence="8">Transfers a GMP moiety from GTP to Mo-molybdopterin (Mo-MPT) cofactor (Moco or molybdenum cofactor) to form Mo-molybdopterin guanine dinucleotide (Mo-MGD) cofactor.</text>
</comment>
<dbReference type="NCBIfam" id="TIGR02665">
    <property type="entry name" value="molyb_mobA"/>
    <property type="match status" value="1"/>
</dbReference>
<dbReference type="GO" id="GO:0061603">
    <property type="term" value="F:molybdenum cofactor guanylyltransferase activity"/>
    <property type="evidence" value="ECO:0007669"/>
    <property type="project" value="UniProtKB-EC"/>
</dbReference>
<evidence type="ECO:0000256" key="7">
    <source>
        <dbReference type="ARBA" id="ARBA00023150"/>
    </source>
</evidence>
<dbReference type="RefSeq" id="WP_094985515.1">
    <property type="nucleotide sequence ID" value="NZ_NHNI01000002.1"/>
</dbReference>
<name>A0A266Q3L2_9GAMM</name>
<dbReference type="InterPro" id="IPR029044">
    <property type="entry name" value="Nucleotide-diphossugar_trans"/>
</dbReference>
<accession>A0A266Q3L2</accession>
<dbReference type="PANTHER" id="PTHR19136">
    <property type="entry name" value="MOLYBDENUM COFACTOR GUANYLYLTRANSFERASE"/>
    <property type="match status" value="1"/>
</dbReference>
<feature type="binding site" evidence="8">
    <location>
        <begin position="12"/>
        <end position="14"/>
    </location>
    <ligand>
        <name>GTP</name>
        <dbReference type="ChEBI" id="CHEBI:37565"/>
    </ligand>
</feature>
<evidence type="ECO:0000256" key="8">
    <source>
        <dbReference type="HAMAP-Rule" id="MF_00316"/>
    </source>
</evidence>
<dbReference type="Gene3D" id="3.90.550.10">
    <property type="entry name" value="Spore Coat Polysaccharide Biosynthesis Protein SpsA, Chain A"/>
    <property type="match status" value="1"/>
</dbReference>
<comment type="similarity">
    <text evidence="8">Belongs to the MobA family.</text>
</comment>
<evidence type="ECO:0000256" key="5">
    <source>
        <dbReference type="ARBA" id="ARBA00022842"/>
    </source>
</evidence>
<dbReference type="GO" id="GO:1902758">
    <property type="term" value="P:bis(molybdopterin guanine dinucleotide)molybdenum biosynthetic process"/>
    <property type="evidence" value="ECO:0007669"/>
    <property type="project" value="TreeGrafter"/>
</dbReference>
<comment type="cofactor">
    <cofactor evidence="8">
        <name>Mg(2+)</name>
        <dbReference type="ChEBI" id="CHEBI:18420"/>
    </cofactor>
</comment>
<dbReference type="EMBL" id="NHNI01000002">
    <property type="protein sequence ID" value="OZY84458.1"/>
    <property type="molecule type" value="Genomic_DNA"/>
</dbReference>
<dbReference type="InterPro" id="IPR013482">
    <property type="entry name" value="Molybde_CF_guanTrfase"/>
</dbReference>
<dbReference type="Proteomes" id="UP000216101">
    <property type="component" value="Unassembled WGS sequence"/>
</dbReference>